<reference evidence="3" key="1">
    <citation type="submission" date="2016-11" db="UniProtKB">
        <authorList>
            <consortium name="WormBaseParasite"/>
        </authorList>
    </citation>
    <scope>IDENTIFICATION</scope>
</reference>
<dbReference type="WBParaSite" id="L893_g21767.t1">
    <property type="protein sequence ID" value="L893_g21767.t1"/>
    <property type="gene ID" value="L893_g21767"/>
</dbReference>
<proteinExistence type="predicted"/>
<dbReference type="AlphaFoldDB" id="A0A1I7Z1B2"/>
<organism evidence="2 3">
    <name type="scientific">Steinernema glaseri</name>
    <dbReference type="NCBI Taxonomy" id="37863"/>
    <lineage>
        <taxon>Eukaryota</taxon>
        <taxon>Metazoa</taxon>
        <taxon>Ecdysozoa</taxon>
        <taxon>Nematoda</taxon>
        <taxon>Chromadorea</taxon>
        <taxon>Rhabditida</taxon>
        <taxon>Tylenchina</taxon>
        <taxon>Panagrolaimomorpha</taxon>
        <taxon>Strongyloidoidea</taxon>
        <taxon>Steinernematidae</taxon>
        <taxon>Steinernema</taxon>
    </lineage>
</organism>
<sequence>MIAPAPSKEWNPWSRSSKMSPTAQQFNPTKLDLPMRRLIAVKIIPVNKSIAPSVGRTCAGFRTRRHQHQYRPTRLTETATQ</sequence>
<evidence type="ECO:0000313" key="2">
    <source>
        <dbReference type="Proteomes" id="UP000095287"/>
    </source>
</evidence>
<dbReference type="Proteomes" id="UP000095287">
    <property type="component" value="Unplaced"/>
</dbReference>
<accession>A0A1I7Z1B2</accession>
<name>A0A1I7Z1B2_9BILA</name>
<keyword evidence="2" id="KW-1185">Reference proteome</keyword>
<feature type="compositionally biased region" description="Polar residues" evidence="1">
    <location>
        <begin position="13"/>
        <end position="28"/>
    </location>
</feature>
<feature type="region of interest" description="Disordered" evidence="1">
    <location>
        <begin position="1"/>
        <end position="28"/>
    </location>
</feature>
<evidence type="ECO:0000256" key="1">
    <source>
        <dbReference type="SAM" id="MobiDB-lite"/>
    </source>
</evidence>
<evidence type="ECO:0000313" key="3">
    <source>
        <dbReference type="WBParaSite" id="L893_g21767.t1"/>
    </source>
</evidence>
<protein>
    <submittedName>
        <fullName evidence="3">Uncharacterized protein</fullName>
    </submittedName>
</protein>